<proteinExistence type="predicted"/>
<evidence type="ECO:0000256" key="2">
    <source>
        <dbReference type="ARBA" id="ARBA00022771"/>
    </source>
</evidence>
<organism evidence="6 7">
    <name type="scientific">Sistotremastrum niveocremeum HHB9708</name>
    <dbReference type="NCBI Taxonomy" id="1314777"/>
    <lineage>
        <taxon>Eukaryota</taxon>
        <taxon>Fungi</taxon>
        <taxon>Dikarya</taxon>
        <taxon>Basidiomycota</taxon>
        <taxon>Agaricomycotina</taxon>
        <taxon>Agaricomycetes</taxon>
        <taxon>Sistotremastrales</taxon>
        <taxon>Sistotremastraceae</taxon>
        <taxon>Sertulicium</taxon>
        <taxon>Sertulicium niveocremeum</taxon>
    </lineage>
</organism>
<dbReference type="PROSITE" id="PS50865">
    <property type="entry name" value="ZF_MYND_2"/>
    <property type="match status" value="1"/>
</dbReference>
<keyword evidence="2 4" id="KW-0863">Zinc-finger</keyword>
<dbReference type="GO" id="GO:0008270">
    <property type="term" value="F:zinc ion binding"/>
    <property type="evidence" value="ECO:0007669"/>
    <property type="project" value="UniProtKB-KW"/>
</dbReference>
<protein>
    <recommendedName>
        <fullName evidence="5">MYND-type domain-containing protein</fullName>
    </recommendedName>
</protein>
<name>A0A164YAY4_9AGAM</name>
<evidence type="ECO:0000259" key="5">
    <source>
        <dbReference type="PROSITE" id="PS50865"/>
    </source>
</evidence>
<dbReference type="Gene3D" id="6.10.140.2220">
    <property type="match status" value="1"/>
</dbReference>
<evidence type="ECO:0000256" key="4">
    <source>
        <dbReference type="PROSITE-ProRule" id="PRU00134"/>
    </source>
</evidence>
<dbReference type="Pfam" id="PF01753">
    <property type="entry name" value="zf-MYND"/>
    <property type="match status" value="1"/>
</dbReference>
<feature type="domain" description="MYND-type" evidence="5">
    <location>
        <begin position="7"/>
        <end position="43"/>
    </location>
</feature>
<dbReference type="STRING" id="1314777.A0A164YAY4"/>
<dbReference type="OrthoDB" id="4851849at2759"/>
<keyword evidence="1" id="KW-0479">Metal-binding</keyword>
<keyword evidence="3" id="KW-0862">Zinc</keyword>
<dbReference type="AlphaFoldDB" id="A0A164YAY4"/>
<evidence type="ECO:0000256" key="1">
    <source>
        <dbReference type="ARBA" id="ARBA00022723"/>
    </source>
</evidence>
<evidence type="ECO:0000256" key="3">
    <source>
        <dbReference type="ARBA" id="ARBA00022833"/>
    </source>
</evidence>
<dbReference type="EMBL" id="KV419398">
    <property type="protein sequence ID" value="KZS96748.1"/>
    <property type="molecule type" value="Genomic_DNA"/>
</dbReference>
<reference evidence="6 7" key="1">
    <citation type="journal article" date="2016" name="Mol. Biol. Evol.">
        <title>Comparative Genomics of Early-Diverging Mushroom-Forming Fungi Provides Insights into the Origins of Lignocellulose Decay Capabilities.</title>
        <authorList>
            <person name="Nagy L.G."/>
            <person name="Riley R."/>
            <person name="Tritt A."/>
            <person name="Adam C."/>
            <person name="Daum C."/>
            <person name="Floudas D."/>
            <person name="Sun H."/>
            <person name="Yadav J.S."/>
            <person name="Pangilinan J."/>
            <person name="Larsson K.H."/>
            <person name="Matsuura K."/>
            <person name="Barry K."/>
            <person name="Labutti K."/>
            <person name="Kuo R."/>
            <person name="Ohm R.A."/>
            <person name="Bhattacharya S.S."/>
            <person name="Shirouzu T."/>
            <person name="Yoshinaga Y."/>
            <person name="Martin F.M."/>
            <person name="Grigoriev I.V."/>
            <person name="Hibbett D.S."/>
        </authorList>
    </citation>
    <scope>NUCLEOTIDE SEQUENCE [LARGE SCALE GENOMIC DNA]</scope>
    <source>
        <strain evidence="6 7">HHB9708</strain>
    </source>
</reference>
<dbReference type="InterPro" id="IPR002893">
    <property type="entry name" value="Znf_MYND"/>
</dbReference>
<sequence>MSSQRLCNVCSTPTQKKCTGCSIISYCSSKCQREDWVEHIFECNSPGRAITTADHLALAVKRGEMPSDPLTLQHFEFFRGPNPRAAAVFEMYTDLINELGVRPTKLNTWRENGTLIKEIKQAFKRIPPEELATRSYALYLEITHRNDRTFYPSELEIESCLWLVGAEFGGKLLIKSLEEFKGLLRDRLTPMSVTQINAQTLYGAVLATPPHAPPPEHTAWLVFGFCACNELNEGLLIYIYQTLIRVCTFAEVDAALESCSMISLMDSKGLKPWRIQLGKELEEVMSTGPKSFLPVWFLKNHLLAEKESVDVAWRLFGYPNCRNAGERSALDSVFRKLLLTPEAKPLELQDALLNGTLYEYASSRIEMKSNDRKLYRRLLQRLALRDVSPGMLGY</sequence>
<gene>
    <name evidence="6" type="ORF">SISNIDRAFT_482542</name>
</gene>
<dbReference type="SUPFAM" id="SSF144232">
    <property type="entry name" value="HIT/MYND zinc finger-like"/>
    <property type="match status" value="1"/>
</dbReference>
<accession>A0A164YAY4</accession>
<dbReference type="PROSITE" id="PS01360">
    <property type="entry name" value="ZF_MYND_1"/>
    <property type="match status" value="1"/>
</dbReference>
<evidence type="ECO:0000313" key="7">
    <source>
        <dbReference type="Proteomes" id="UP000076722"/>
    </source>
</evidence>
<keyword evidence="7" id="KW-1185">Reference proteome</keyword>
<evidence type="ECO:0000313" key="6">
    <source>
        <dbReference type="EMBL" id="KZS96748.1"/>
    </source>
</evidence>
<dbReference type="Proteomes" id="UP000076722">
    <property type="component" value="Unassembled WGS sequence"/>
</dbReference>